<gene>
    <name evidence="2" type="ORF">GPECTOR_196g338</name>
</gene>
<accession>A0A150FX17</accession>
<feature type="domain" description="Apple" evidence="1">
    <location>
        <begin position="28"/>
        <end position="60"/>
    </location>
</feature>
<organism evidence="2 3">
    <name type="scientific">Gonium pectorale</name>
    <name type="common">Green alga</name>
    <dbReference type="NCBI Taxonomy" id="33097"/>
    <lineage>
        <taxon>Eukaryota</taxon>
        <taxon>Viridiplantae</taxon>
        <taxon>Chlorophyta</taxon>
        <taxon>core chlorophytes</taxon>
        <taxon>Chlorophyceae</taxon>
        <taxon>CS clade</taxon>
        <taxon>Chlamydomonadales</taxon>
        <taxon>Volvocaceae</taxon>
        <taxon>Gonium</taxon>
    </lineage>
</organism>
<evidence type="ECO:0000313" key="2">
    <source>
        <dbReference type="EMBL" id="KXZ42146.1"/>
    </source>
</evidence>
<dbReference type="Proteomes" id="UP000075714">
    <property type="component" value="Unassembled WGS sequence"/>
</dbReference>
<evidence type="ECO:0000313" key="3">
    <source>
        <dbReference type="Proteomes" id="UP000075714"/>
    </source>
</evidence>
<evidence type="ECO:0000259" key="1">
    <source>
        <dbReference type="Pfam" id="PF14295"/>
    </source>
</evidence>
<reference evidence="3" key="1">
    <citation type="journal article" date="2016" name="Nat. Commun.">
        <title>The Gonium pectorale genome demonstrates co-option of cell cycle regulation during the evolution of multicellularity.</title>
        <authorList>
            <person name="Hanschen E.R."/>
            <person name="Marriage T.N."/>
            <person name="Ferris P.J."/>
            <person name="Hamaji T."/>
            <person name="Toyoda A."/>
            <person name="Fujiyama A."/>
            <person name="Neme R."/>
            <person name="Noguchi H."/>
            <person name="Minakuchi Y."/>
            <person name="Suzuki M."/>
            <person name="Kawai-Toyooka H."/>
            <person name="Smith D.R."/>
            <person name="Sparks H."/>
            <person name="Anderson J."/>
            <person name="Bakaric R."/>
            <person name="Luria V."/>
            <person name="Karger A."/>
            <person name="Kirschner M.W."/>
            <person name="Durand P.M."/>
            <person name="Michod R.E."/>
            <person name="Nozaki H."/>
            <person name="Olson B.J."/>
        </authorList>
    </citation>
    <scope>NUCLEOTIDE SEQUENCE [LARGE SCALE GENOMIC DNA]</scope>
    <source>
        <strain evidence="3">NIES-2863</strain>
    </source>
</reference>
<name>A0A150FX17_GONPE</name>
<dbReference type="Pfam" id="PF14295">
    <property type="entry name" value="PAN_4"/>
    <property type="match status" value="2"/>
</dbReference>
<sequence>MSPGTGADPGCLPGVDMTGESGGSGVGFTFRTREACRDLCEKTAGCTFSVRTKAGTCWLKSVPLTGTKGTNAVSSGIDQTCFKRSNTGQAGCISGIDIRGTDVTNAPASSREACRQQCDGNAK</sequence>
<keyword evidence="3" id="KW-1185">Reference proteome</keyword>
<comment type="caution">
    <text evidence="2">The sequence shown here is derived from an EMBL/GenBank/DDBJ whole genome shotgun (WGS) entry which is preliminary data.</text>
</comment>
<proteinExistence type="predicted"/>
<protein>
    <recommendedName>
        <fullName evidence="1">Apple domain-containing protein</fullName>
    </recommendedName>
</protein>
<dbReference type="AlphaFoldDB" id="A0A150FX17"/>
<dbReference type="Gene3D" id="3.50.4.10">
    <property type="entry name" value="Hepatocyte Growth Factor"/>
    <property type="match status" value="1"/>
</dbReference>
<dbReference type="EMBL" id="LSYV01000195">
    <property type="protein sequence ID" value="KXZ42146.1"/>
    <property type="molecule type" value="Genomic_DNA"/>
</dbReference>
<dbReference type="InterPro" id="IPR003609">
    <property type="entry name" value="Pan_app"/>
</dbReference>
<feature type="domain" description="Apple" evidence="1">
    <location>
        <begin position="96"/>
        <end position="121"/>
    </location>
</feature>